<evidence type="ECO:0000259" key="1">
    <source>
        <dbReference type="Pfam" id="PF25110"/>
    </source>
</evidence>
<dbReference type="GO" id="GO:0072686">
    <property type="term" value="C:mitotic spindle"/>
    <property type="evidence" value="ECO:0007669"/>
    <property type="project" value="TreeGrafter"/>
</dbReference>
<dbReference type="GO" id="GO:0004197">
    <property type="term" value="F:cysteine-type endopeptidase activity"/>
    <property type="evidence" value="ECO:0007669"/>
    <property type="project" value="InterPro"/>
</dbReference>
<evidence type="ECO:0000259" key="2">
    <source>
        <dbReference type="Pfam" id="PF25113"/>
    </source>
</evidence>
<dbReference type="STRING" id="33114.A0A2G2W8V1"/>
<feature type="domain" description="Separase-like second TPR repeats region" evidence="2">
    <location>
        <begin position="293"/>
        <end position="455"/>
    </location>
</feature>
<dbReference type="GO" id="GO:0051307">
    <property type="term" value="P:meiotic chromosome separation"/>
    <property type="evidence" value="ECO:0007669"/>
    <property type="project" value="TreeGrafter"/>
</dbReference>
<dbReference type="PANTHER" id="PTHR12792:SF0">
    <property type="entry name" value="SEPARIN"/>
    <property type="match status" value="1"/>
</dbReference>
<gene>
    <name evidence="3" type="ORF">CQW23_20473</name>
</gene>
<dbReference type="InterPro" id="IPR056932">
    <property type="entry name" value="TPR_ESP1_2nd"/>
</dbReference>
<protein>
    <recommendedName>
        <fullName evidence="5">Separase</fullName>
    </recommendedName>
</protein>
<dbReference type="GO" id="GO:0006508">
    <property type="term" value="P:proteolysis"/>
    <property type="evidence" value="ECO:0007669"/>
    <property type="project" value="InterPro"/>
</dbReference>
<name>A0A2G2W8V1_CAPBA</name>
<dbReference type="InterPro" id="IPR056933">
    <property type="entry name" value="TPR_ESP1"/>
</dbReference>
<accession>A0A2G2W8V1</accession>
<dbReference type="Proteomes" id="UP000224567">
    <property type="component" value="Unassembled WGS sequence"/>
</dbReference>
<dbReference type="OrthoDB" id="1087954at2759"/>
<evidence type="ECO:0008006" key="5">
    <source>
        <dbReference type="Google" id="ProtNLM"/>
    </source>
</evidence>
<dbReference type="InterPro" id="IPR005314">
    <property type="entry name" value="Peptidase_C50"/>
</dbReference>
<dbReference type="EMBL" id="MLFT02000008">
    <property type="protein sequence ID" value="PHT41619.1"/>
    <property type="molecule type" value="Genomic_DNA"/>
</dbReference>
<dbReference type="Pfam" id="PF25113">
    <property type="entry name" value="TPR_ESP1_2nd"/>
    <property type="match status" value="1"/>
</dbReference>
<dbReference type="Pfam" id="PF25110">
    <property type="entry name" value="TPR_ESP1"/>
    <property type="match status" value="1"/>
</dbReference>
<evidence type="ECO:0000313" key="4">
    <source>
        <dbReference type="Proteomes" id="UP000224567"/>
    </source>
</evidence>
<feature type="domain" description="Separase-like TPR repeats region" evidence="1">
    <location>
        <begin position="9"/>
        <end position="281"/>
    </location>
</feature>
<evidence type="ECO:0000313" key="3">
    <source>
        <dbReference type="EMBL" id="PHT41619.1"/>
    </source>
</evidence>
<organism evidence="3 4">
    <name type="scientific">Capsicum baccatum</name>
    <name type="common">Peruvian pepper</name>
    <dbReference type="NCBI Taxonomy" id="33114"/>
    <lineage>
        <taxon>Eukaryota</taxon>
        <taxon>Viridiplantae</taxon>
        <taxon>Streptophyta</taxon>
        <taxon>Embryophyta</taxon>
        <taxon>Tracheophyta</taxon>
        <taxon>Spermatophyta</taxon>
        <taxon>Magnoliopsida</taxon>
        <taxon>eudicotyledons</taxon>
        <taxon>Gunneridae</taxon>
        <taxon>Pentapetalae</taxon>
        <taxon>asterids</taxon>
        <taxon>lamiids</taxon>
        <taxon>Solanales</taxon>
        <taxon>Solanaceae</taxon>
        <taxon>Solanoideae</taxon>
        <taxon>Capsiceae</taxon>
        <taxon>Capsicum</taxon>
    </lineage>
</organism>
<keyword evidence="4" id="KW-1185">Reference proteome</keyword>
<proteinExistence type="predicted"/>
<dbReference type="GO" id="GO:0005737">
    <property type="term" value="C:cytoplasm"/>
    <property type="evidence" value="ECO:0007669"/>
    <property type="project" value="TreeGrafter"/>
</dbReference>
<reference evidence="4" key="2">
    <citation type="journal article" date="2017" name="J. Anim. Genet.">
        <title>Multiple reference genome sequences of hot pepper reveal the massive evolution of plant disease resistance genes by retroduplication.</title>
        <authorList>
            <person name="Kim S."/>
            <person name="Park J."/>
            <person name="Yeom S.-I."/>
            <person name="Kim Y.-M."/>
            <person name="Seo E."/>
            <person name="Kim K.-T."/>
            <person name="Kim M.-S."/>
            <person name="Lee J.M."/>
            <person name="Cheong K."/>
            <person name="Shin H.-S."/>
            <person name="Kim S.-B."/>
            <person name="Han K."/>
            <person name="Lee J."/>
            <person name="Park M."/>
            <person name="Lee H.-A."/>
            <person name="Lee H.-Y."/>
            <person name="Lee Y."/>
            <person name="Oh S."/>
            <person name="Lee J.H."/>
            <person name="Choi E."/>
            <person name="Choi E."/>
            <person name="Lee S.E."/>
            <person name="Jeon J."/>
            <person name="Kim H."/>
            <person name="Choi G."/>
            <person name="Song H."/>
            <person name="Lee J."/>
            <person name="Lee S.-C."/>
            <person name="Kwon J.-K."/>
            <person name="Lee H.-Y."/>
            <person name="Koo N."/>
            <person name="Hong Y."/>
            <person name="Kim R.W."/>
            <person name="Kang W.-H."/>
            <person name="Huh J.H."/>
            <person name="Kang B.-C."/>
            <person name="Yang T.-J."/>
            <person name="Lee Y.-H."/>
            <person name="Bennetzen J.L."/>
            <person name="Choi D."/>
        </authorList>
    </citation>
    <scope>NUCLEOTIDE SEQUENCE [LARGE SCALE GENOMIC DNA]</scope>
    <source>
        <strain evidence="4">cv. PBC81</strain>
    </source>
</reference>
<dbReference type="AlphaFoldDB" id="A0A2G2W8V1"/>
<sequence length="874" mass="99197">MGSSTATATVLLTELQSSTKFTTNTYKNFSNYLHEFTTFTKSTDVTTIRSLAKQFLSFLNTSLSLLPKRLSETAKLPPESAPHLFDIYRLCLNCLESISSQLSCKPYTVQAQRVRYIHCLESWEKYEEVECEGFSVLKVLRENAVDKGKKEVKKSTQQFLPRLDAGNVDQEFALLVVEIVVTLVKCASLIQNKAVHEYDGLLDLVKEVAPWFKVLDANAHDKLHRVLVTYLNRVTLIMVGDLTKFNGDLVRKFCVEALCQIKQSSLKDQLFKFARKICSSLFSQELGEFSGIADTLKHVLNTMAAEIKVEQENAIIEILELVCYCAHKCRSVTSNVCSILAAQLKELAIHMKKHYVELTGSQDELPTDLILGLYVTGLLINESCIHDSRALSLDHNDVLQTLSSLLSFSKSYFEISSKGSKYPQKRMLYLLSYFDALRFLCQPLAEYVISARKEILSVTDAGSFNTYLEIIHDVFKQYINVFLHYSAADSKQDPCEDNNRVLLLVAVAAFTLSLSTKHDIKEAVRFLKYLISSERVQANGLKYLFTSFYNIAVVLYRNKQMKEAAKALTLCCKASWSRVLCLCELFKHESDKFQNDLTEDDMIGFIDEACEKTAFLLEVLQHSGECKVQKILIDSLKSWSAAQHLFKKLPSPISVVKQFVKMELKVNDVDTEEGTTTLYSLLSPFVESKQALGIILEQELMVYRDLNVRNPRLCQEMCLKIIGLLLQEVYVSKDSYLQRCRSLIVKGEVLRARGFQYLKDCIQCLSEAIATVESSLEQKNYGENLACTNSASHLAAYAYCARALCTSEIEPDSKRLYEDIHAAARLWMSLNHCHASDQCRMSETMLNTLHQIVDLLSLKVISNLDVTLYLQWTW</sequence>
<reference evidence="3 4" key="1">
    <citation type="journal article" date="2017" name="Genome Biol.">
        <title>New reference genome sequences of hot pepper reveal the massive evolution of plant disease-resistance genes by retroduplication.</title>
        <authorList>
            <person name="Kim S."/>
            <person name="Park J."/>
            <person name="Yeom S.I."/>
            <person name="Kim Y.M."/>
            <person name="Seo E."/>
            <person name="Kim K.T."/>
            <person name="Kim M.S."/>
            <person name="Lee J.M."/>
            <person name="Cheong K."/>
            <person name="Shin H.S."/>
            <person name="Kim S.B."/>
            <person name="Han K."/>
            <person name="Lee J."/>
            <person name="Park M."/>
            <person name="Lee H.A."/>
            <person name="Lee H.Y."/>
            <person name="Lee Y."/>
            <person name="Oh S."/>
            <person name="Lee J.H."/>
            <person name="Choi E."/>
            <person name="Choi E."/>
            <person name="Lee S.E."/>
            <person name="Jeon J."/>
            <person name="Kim H."/>
            <person name="Choi G."/>
            <person name="Song H."/>
            <person name="Lee J."/>
            <person name="Lee S.C."/>
            <person name="Kwon J.K."/>
            <person name="Lee H.Y."/>
            <person name="Koo N."/>
            <person name="Hong Y."/>
            <person name="Kim R.W."/>
            <person name="Kang W.H."/>
            <person name="Huh J.H."/>
            <person name="Kang B.C."/>
            <person name="Yang T.J."/>
            <person name="Lee Y.H."/>
            <person name="Bennetzen J.L."/>
            <person name="Choi D."/>
        </authorList>
    </citation>
    <scope>NUCLEOTIDE SEQUENCE [LARGE SCALE GENOMIC DNA]</scope>
    <source>
        <strain evidence="4">cv. PBC81</strain>
    </source>
</reference>
<dbReference type="GO" id="GO:0005634">
    <property type="term" value="C:nucleus"/>
    <property type="evidence" value="ECO:0007669"/>
    <property type="project" value="InterPro"/>
</dbReference>
<dbReference type="PANTHER" id="PTHR12792">
    <property type="entry name" value="EXTRA SPINDLE POLES 1-RELATED"/>
    <property type="match status" value="1"/>
</dbReference>
<comment type="caution">
    <text evidence="3">The sequence shown here is derived from an EMBL/GenBank/DDBJ whole genome shotgun (WGS) entry which is preliminary data.</text>
</comment>